<keyword evidence="2" id="KW-1185">Reference proteome</keyword>
<accession>A0ABD2PCR3</accession>
<dbReference type="AlphaFoldDB" id="A0ABD2PCR3"/>
<dbReference type="Gene3D" id="3.60.10.10">
    <property type="entry name" value="Endonuclease/exonuclease/phosphatase"/>
    <property type="match status" value="1"/>
</dbReference>
<proteinExistence type="predicted"/>
<sequence length="228" mass="27338">MKYREVEWPERADLFNWFCVQIENENFKVGVMYRPPSYSRTQLLNNLDYIMGLYKKNHMIVADFNINLLEENTTQVVNDNNTVLLNSFVIKGELNASNDARKTPTSMSLIEHLLIKRKNFELQTTKRRKLLSDNNRLLISIARNFKSHKPKNNTIIFVNHNKFRKLFSIESSYSNIESFQHLIELIKQRKRESEYTRNLRCYRNDNWITSELLSLIRKHDKPYKTMKQ</sequence>
<reference evidence="1 2" key="1">
    <citation type="journal article" date="2021" name="BMC Biol.">
        <title>Horizontally acquired antibacterial genes associated with adaptive radiation of ladybird beetles.</title>
        <authorList>
            <person name="Li H.S."/>
            <person name="Tang X.F."/>
            <person name="Huang Y.H."/>
            <person name="Xu Z.Y."/>
            <person name="Chen M.L."/>
            <person name="Du X.Y."/>
            <person name="Qiu B.Y."/>
            <person name="Chen P.T."/>
            <person name="Zhang W."/>
            <person name="Slipinski A."/>
            <person name="Escalona H.E."/>
            <person name="Waterhouse R.M."/>
            <person name="Zwick A."/>
            <person name="Pang H."/>
        </authorList>
    </citation>
    <scope>NUCLEOTIDE SEQUENCE [LARGE SCALE GENOMIC DNA]</scope>
    <source>
        <strain evidence="1">SYSU2018</strain>
    </source>
</reference>
<organism evidence="1 2">
    <name type="scientific">Cryptolaemus montrouzieri</name>
    <dbReference type="NCBI Taxonomy" id="559131"/>
    <lineage>
        <taxon>Eukaryota</taxon>
        <taxon>Metazoa</taxon>
        <taxon>Ecdysozoa</taxon>
        <taxon>Arthropoda</taxon>
        <taxon>Hexapoda</taxon>
        <taxon>Insecta</taxon>
        <taxon>Pterygota</taxon>
        <taxon>Neoptera</taxon>
        <taxon>Endopterygota</taxon>
        <taxon>Coleoptera</taxon>
        <taxon>Polyphaga</taxon>
        <taxon>Cucujiformia</taxon>
        <taxon>Coccinelloidea</taxon>
        <taxon>Coccinellidae</taxon>
        <taxon>Scymninae</taxon>
        <taxon>Scymnini</taxon>
        <taxon>Cryptolaemus</taxon>
    </lineage>
</organism>
<evidence type="ECO:0000313" key="2">
    <source>
        <dbReference type="Proteomes" id="UP001516400"/>
    </source>
</evidence>
<dbReference type="Proteomes" id="UP001516400">
    <property type="component" value="Unassembled WGS sequence"/>
</dbReference>
<evidence type="ECO:0000313" key="1">
    <source>
        <dbReference type="EMBL" id="KAL3288581.1"/>
    </source>
</evidence>
<dbReference type="EMBL" id="JABFTP020000185">
    <property type="protein sequence ID" value="KAL3288581.1"/>
    <property type="molecule type" value="Genomic_DNA"/>
</dbReference>
<name>A0ABD2PCR3_9CUCU</name>
<comment type="caution">
    <text evidence="1">The sequence shown here is derived from an EMBL/GenBank/DDBJ whole genome shotgun (WGS) entry which is preliminary data.</text>
</comment>
<protein>
    <submittedName>
        <fullName evidence="1">Uncharacterized protein</fullName>
    </submittedName>
</protein>
<gene>
    <name evidence="1" type="ORF">HHI36_003020</name>
</gene>
<dbReference type="InterPro" id="IPR036691">
    <property type="entry name" value="Endo/exonu/phosph_ase_sf"/>
</dbReference>